<dbReference type="RefSeq" id="WP_174841318.1">
    <property type="nucleotide sequence ID" value="NZ_JABVEF010000001.1"/>
</dbReference>
<evidence type="ECO:0000256" key="6">
    <source>
        <dbReference type="ARBA" id="ARBA00023136"/>
    </source>
</evidence>
<feature type="compositionally biased region" description="Basic and acidic residues" evidence="9">
    <location>
        <begin position="67"/>
        <end position="81"/>
    </location>
</feature>
<evidence type="ECO:0000256" key="8">
    <source>
        <dbReference type="HAMAP-Rule" id="MF_00912"/>
    </source>
</evidence>
<feature type="region of interest" description="Disordered" evidence="9">
    <location>
        <begin position="137"/>
        <end position="164"/>
    </location>
</feature>
<gene>
    <name evidence="8" type="primary">divIB</name>
    <name evidence="11" type="ORF">HUN84_05085</name>
</gene>
<protein>
    <recommendedName>
        <fullName evidence="8">Cell division protein DivIB</fullName>
    </recommendedName>
</protein>
<evidence type="ECO:0000256" key="4">
    <source>
        <dbReference type="ARBA" id="ARBA00022692"/>
    </source>
</evidence>
<evidence type="ECO:0000256" key="2">
    <source>
        <dbReference type="ARBA" id="ARBA00022475"/>
    </source>
</evidence>
<comment type="caution">
    <text evidence="11">The sequence shown here is derived from an EMBL/GenBank/DDBJ whole genome shotgun (WGS) entry which is preliminary data.</text>
</comment>
<keyword evidence="4 8" id="KW-0812">Transmembrane</keyword>
<evidence type="ECO:0000313" key="12">
    <source>
        <dbReference type="Proteomes" id="UP000610527"/>
    </source>
</evidence>
<feature type="transmembrane region" description="Helical" evidence="8">
    <location>
        <begin position="175"/>
        <end position="195"/>
    </location>
</feature>
<dbReference type="Proteomes" id="UP000610527">
    <property type="component" value="Unassembled WGS sequence"/>
</dbReference>
<feature type="compositionally biased region" description="Basic and acidic residues" evidence="9">
    <location>
        <begin position="46"/>
        <end position="55"/>
    </location>
</feature>
<keyword evidence="6 8" id="KW-0472">Membrane</keyword>
<evidence type="ECO:0000256" key="9">
    <source>
        <dbReference type="SAM" id="MobiDB-lite"/>
    </source>
</evidence>
<keyword evidence="7 8" id="KW-0131">Cell cycle</keyword>
<reference evidence="11 12" key="1">
    <citation type="submission" date="2020-06" db="EMBL/GenBank/DDBJ databases">
        <title>Staphylococcus borealis sp. nov. -A novel member of the Staphylococcaceae family isolated from skin and blood in humans.</title>
        <authorList>
            <person name="Pain M."/>
            <person name="Wolden R."/>
            <person name="Jaen-Luchoro D."/>
            <person name="Salva-Serra F."/>
            <person name="Iglesias B.P."/>
            <person name="Karlsson R."/>
            <person name="Klingenberg C."/>
            <person name="Cavanagh J.P."/>
        </authorList>
    </citation>
    <scope>NUCLEOTIDE SEQUENCE [LARGE SCALE GENOMIC DNA]</scope>
    <source>
        <strain evidence="11 12">58-22</strain>
    </source>
</reference>
<keyword evidence="3 8" id="KW-0132">Cell division</keyword>
<sequence length="443" mass="51347">MKDKRRKHNKVSSIQSLIEKRNRELNNEDHLSNHVNNNNLPTDDDQLYKIKKQTDESNQEQENENNSEDKQKTESQIKDSESLEQNAFSDPSHKSIEKKAKNDHRHDSEKLEKRRTLSTQSEKPTYKFTVKDRLKEFNDNRKRRKREKDARFDHLSPQERKEQLRIQRRKRQKRVQYIILTVLILLIILFLLYMFTPLSRISNIKISGNNNVTDSQVKKALDVKDNSRMYTYSKRKGIQNLKKNDLIKDVKIKKQLPNTLKVQITENQVVGVVKEKNKYVPIIEGNEELKNFDGNIAGSGPIIDGFKGKEKDNMIKALSKMSPEVRDMISEVSYAPKQNSPNRILLYMQDDMQVVGNIKTIANKIKYYPQMSQSLAKDDSGNLKTQGYIDLSVGASFIPYNENSSGDSKSDQNVRQKSQQETDAKDELQSALNKINEQSGSNN</sequence>
<dbReference type="PANTHER" id="PTHR37820:SF1">
    <property type="entry name" value="CELL DIVISION PROTEIN FTSQ"/>
    <property type="match status" value="1"/>
</dbReference>
<evidence type="ECO:0000313" key="11">
    <source>
        <dbReference type="EMBL" id="NUI82129.1"/>
    </source>
</evidence>
<dbReference type="InterPro" id="IPR026580">
    <property type="entry name" value="DivIB"/>
</dbReference>
<dbReference type="InterPro" id="IPR050487">
    <property type="entry name" value="FtsQ_DivIB"/>
</dbReference>
<evidence type="ECO:0000256" key="3">
    <source>
        <dbReference type="ARBA" id="ARBA00022618"/>
    </source>
</evidence>
<organism evidence="11 12">
    <name type="scientific">Staphylococcus borealis</name>
    <dbReference type="NCBI Taxonomy" id="2742203"/>
    <lineage>
        <taxon>Bacteria</taxon>
        <taxon>Bacillati</taxon>
        <taxon>Bacillota</taxon>
        <taxon>Bacilli</taxon>
        <taxon>Bacillales</taxon>
        <taxon>Staphylococcaceae</taxon>
        <taxon>Staphylococcus</taxon>
    </lineage>
</organism>
<feature type="region of interest" description="Disordered" evidence="9">
    <location>
        <begin position="400"/>
        <end position="443"/>
    </location>
</feature>
<keyword evidence="2 8" id="KW-1003">Cell membrane</keyword>
<keyword evidence="5 8" id="KW-1133">Transmembrane helix</keyword>
<dbReference type="Gene3D" id="3.10.20.310">
    <property type="entry name" value="membrane protein fhac"/>
    <property type="match status" value="1"/>
</dbReference>
<evidence type="ECO:0000256" key="5">
    <source>
        <dbReference type="ARBA" id="ARBA00022989"/>
    </source>
</evidence>
<dbReference type="EMBL" id="JABVEG010000002">
    <property type="protein sequence ID" value="NUI82129.1"/>
    <property type="molecule type" value="Genomic_DNA"/>
</dbReference>
<keyword evidence="12" id="KW-1185">Reference proteome</keyword>
<accession>A0ABX2LNK9</accession>
<proteinExistence type="inferred from homology"/>
<feature type="compositionally biased region" description="Acidic residues" evidence="9">
    <location>
        <begin position="57"/>
        <end position="66"/>
    </location>
</feature>
<name>A0ABX2LNK9_9STAP</name>
<feature type="compositionally biased region" description="Basic and acidic residues" evidence="9">
    <location>
        <begin position="18"/>
        <end position="32"/>
    </location>
</feature>
<dbReference type="PROSITE" id="PS51779">
    <property type="entry name" value="POTRA"/>
    <property type="match status" value="1"/>
</dbReference>
<evidence type="ECO:0000256" key="1">
    <source>
        <dbReference type="ARBA" id="ARBA00004370"/>
    </source>
</evidence>
<feature type="compositionally biased region" description="Basic residues" evidence="9">
    <location>
        <begin position="1"/>
        <end position="10"/>
    </location>
</feature>
<dbReference type="InterPro" id="IPR034746">
    <property type="entry name" value="POTRA"/>
</dbReference>
<dbReference type="Gene3D" id="3.40.50.10960">
    <property type="match status" value="1"/>
</dbReference>
<feature type="compositionally biased region" description="Polar residues" evidence="9">
    <location>
        <begin position="430"/>
        <end position="443"/>
    </location>
</feature>
<feature type="compositionally biased region" description="Basic and acidic residues" evidence="9">
    <location>
        <begin position="91"/>
        <end position="115"/>
    </location>
</feature>
<evidence type="ECO:0000259" key="10">
    <source>
        <dbReference type="PROSITE" id="PS51779"/>
    </source>
</evidence>
<feature type="compositionally biased region" description="Basic and acidic residues" evidence="9">
    <location>
        <begin position="408"/>
        <end position="428"/>
    </location>
</feature>
<dbReference type="HAMAP" id="MF_00912">
    <property type="entry name" value="DivIB"/>
    <property type="match status" value="1"/>
</dbReference>
<evidence type="ECO:0000256" key="7">
    <source>
        <dbReference type="ARBA" id="ARBA00023306"/>
    </source>
</evidence>
<feature type="compositionally biased region" description="Basic and acidic residues" evidence="9">
    <location>
        <begin position="147"/>
        <end position="164"/>
    </location>
</feature>
<comment type="subcellular location">
    <subcellularLocation>
        <location evidence="8">Cell membrane</location>
        <topology evidence="8">Single-pass type II membrane protein</topology>
    </subcellularLocation>
    <subcellularLocation>
        <location evidence="1">Membrane</location>
    </subcellularLocation>
    <text evidence="8">Localizes to the division septum.</text>
</comment>
<comment type="function">
    <text evidence="8">Cell division protein that may be involved in stabilizing or promoting the assembly of the division complex.</text>
</comment>
<feature type="region of interest" description="Disordered" evidence="9">
    <location>
        <begin position="1"/>
        <end position="125"/>
    </location>
</feature>
<dbReference type="Pfam" id="PF08478">
    <property type="entry name" value="POTRA_1"/>
    <property type="match status" value="1"/>
</dbReference>
<dbReference type="PANTHER" id="PTHR37820">
    <property type="entry name" value="CELL DIVISION PROTEIN DIVIB"/>
    <property type="match status" value="1"/>
</dbReference>
<dbReference type="InterPro" id="IPR013685">
    <property type="entry name" value="POTRA_FtsQ_type"/>
</dbReference>
<feature type="domain" description="POTRA" evidence="10">
    <location>
        <begin position="199"/>
        <end position="267"/>
    </location>
</feature>
<comment type="similarity">
    <text evidence="8">Belongs to the FtsQ/DivIB family. DivIB subfamily.</text>
</comment>